<dbReference type="Proteomes" id="UP000199529">
    <property type="component" value="Unassembled WGS sequence"/>
</dbReference>
<keyword evidence="2" id="KW-1185">Reference proteome</keyword>
<name>A0A1H3SJM9_9PSEU</name>
<dbReference type="OrthoDB" id="275232at2"/>
<dbReference type="EMBL" id="FNOK01000066">
    <property type="protein sequence ID" value="SDZ38263.1"/>
    <property type="molecule type" value="Genomic_DNA"/>
</dbReference>
<organism evidence="1 2">
    <name type="scientific">Saccharopolyspora shandongensis</name>
    <dbReference type="NCBI Taxonomy" id="418495"/>
    <lineage>
        <taxon>Bacteria</taxon>
        <taxon>Bacillati</taxon>
        <taxon>Actinomycetota</taxon>
        <taxon>Actinomycetes</taxon>
        <taxon>Pseudonocardiales</taxon>
        <taxon>Pseudonocardiaceae</taxon>
        <taxon>Saccharopolyspora</taxon>
    </lineage>
</organism>
<proteinExistence type="predicted"/>
<protein>
    <submittedName>
        <fullName evidence="1">Uncharacterized protein</fullName>
    </submittedName>
</protein>
<dbReference type="RefSeq" id="WP_093276756.1">
    <property type="nucleotide sequence ID" value="NZ_FNOK01000066.1"/>
</dbReference>
<gene>
    <name evidence="1" type="ORF">SAMN05216215_106628</name>
</gene>
<evidence type="ECO:0000313" key="2">
    <source>
        <dbReference type="Proteomes" id="UP000199529"/>
    </source>
</evidence>
<sequence length="343" mass="36881">MTTPDQKADVTAAMHEVLLRQAGFAPDELVTQARAWLADDRLDEVARAVASTATRYVLPLTEGDLGVLATVFETEGASPDVLQGIEPVIDDPPLVWQFSAEPPDSGGSNDDSVVAALIEVLSGEPAAHGMWRAWRMSPDGAPYPPPRAVYVVEADDDDLPALTARLQQALIAAGEAAPQVEVTPVVGPVPTYQRAARAYGALLWAATETPEITVARVFDAVDPASGPSFAPDHPRMDNEAERGQILDYLRAGAALMTTTATLDDVVDPSRGAVVPMSLRTDGTWIWPDTIAYYLEHHHLAPDPDLVAHIRDAGLLPPELDAVAIHRAMDVLRRPPEAEPVWTR</sequence>
<dbReference type="STRING" id="418495.SAMN05216215_106628"/>
<reference evidence="2" key="1">
    <citation type="submission" date="2016-10" db="EMBL/GenBank/DDBJ databases">
        <authorList>
            <person name="Varghese N."/>
            <person name="Submissions S."/>
        </authorList>
    </citation>
    <scope>NUCLEOTIDE SEQUENCE [LARGE SCALE GENOMIC DNA]</scope>
    <source>
        <strain evidence="2">CGMCC 4.3530</strain>
    </source>
</reference>
<evidence type="ECO:0000313" key="1">
    <source>
        <dbReference type="EMBL" id="SDZ38263.1"/>
    </source>
</evidence>
<dbReference type="AlphaFoldDB" id="A0A1H3SJM9"/>
<accession>A0A1H3SJM9</accession>